<reference evidence="1" key="1">
    <citation type="submission" date="2021-03" db="EMBL/GenBank/DDBJ databases">
        <authorList>
            <person name="Wang G."/>
        </authorList>
    </citation>
    <scope>NUCLEOTIDE SEQUENCE</scope>
    <source>
        <strain evidence="1">KCTC 12899</strain>
    </source>
</reference>
<sequence>MTFLVFLVSFGFFVQEDGYFVDGTTLTLKNGTVIQTTQVVKEDKYYYGWYEEGEYIAIDITKVKSVDYFSYYVPNAKKPELQIPSSVKRRLSGGTVAYGKTGQEAFRVVHVTKNGRSAAGLPVANRVKSLGLTGETEAGYRQMKLDLAASTDGTALELRFYSLKGVKVFTHRVEMDSVPQSRKERKKGTRVYQFQFPEAIPVNRIGLVEAVSYGP</sequence>
<dbReference type="AlphaFoldDB" id="A0A8J7QGW9"/>
<organism evidence="1 2">
    <name type="scientific">Acanthopleuribacter pedis</name>
    <dbReference type="NCBI Taxonomy" id="442870"/>
    <lineage>
        <taxon>Bacteria</taxon>
        <taxon>Pseudomonadati</taxon>
        <taxon>Acidobacteriota</taxon>
        <taxon>Holophagae</taxon>
        <taxon>Acanthopleuribacterales</taxon>
        <taxon>Acanthopleuribacteraceae</taxon>
        <taxon>Acanthopleuribacter</taxon>
    </lineage>
</organism>
<evidence type="ECO:0000313" key="2">
    <source>
        <dbReference type="Proteomes" id="UP000664417"/>
    </source>
</evidence>
<name>A0A8J7QGW9_9BACT</name>
<comment type="caution">
    <text evidence="1">The sequence shown here is derived from an EMBL/GenBank/DDBJ whole genome shotgun (WGS) entry which is preliminary data.</text>
</comment>
<dbReference type="EMBL" id="JAFREP010000015">
    <property type="protein sequence ID" value="MBO1320126.1"/>
    <property type="molecule type" value="Genomic_DNA"/>
</dbReference>
<evidence type="ECO:0000313" key="1">
    <source>
        <dbReference type="EMBL" id="MBO1320126.1"/>
    </source>
</evidence>
<dbReference type="RefSeq" id="WP_207860077.1">
    <property type="nucleotide sequence ID" value="NZ_JAFREP010000015.1"/>
</dbReference>
<protein>
    <submittedName>
        <fullName evidence="1">Uncharacterized protein</fullName>
    </submittedName>
</protein>
<gene>
    <name evidence="1" type="ORF">J3U88_16745</name>
</gene>
<keyword evidence="2" id="KW-1185">Reference proteome</keyword>
<dbReference type="Proteomes" id="UP000664417">
    <property type="component" value="Unassembled WGS sequence"/>
</dbReference>
<accession>A0A8J7QGW9</accession>
<proteinExistence type="predicted"/>